<proteinExistence type="inferred from homology"/>
<keyword evidence="5" id="KW-1185">Reference proteome</keyword>
<dbReference type="OrthoDB" id="294295at2759"/>
<dbReference type="SUPFAM" id="SSF51735">
    <property type="entry name" value="NAD(P)-binding Rossmann-fold domains"/>
    <property type="match status" value="1"/>
</dbReference>
<dbReference type="PRINTS" id="PR00081">
    <property type="entry name" value="GDHRDH"/>
</dbReference>
<dbReference type="Pfam" id="PF23441">
    <property type="entry name" value="SDR"/>
    <property type="match status" value="1"/>
</dbReference>
<dbReference type="InterPro" id="IPR036291">
    <property type="entry name" value="NAD(P)-bd_dom_sf"/>
</dbReference>
<dbReference type="PANTHER" id="PTHR43477">
    <property type="entry name" value="DIHYDROANTICAPSIN 7-DEHYDROGENASE"/>
    <property type="match status" value="1"/>
</dbReference>
<evidence type="ECO:0000256" key="1">
    <source>
        <dbReference type="ARBA" id="ARBA00006484"/>
    </source>
</evidence>
<dbReference type="eggNOG" id="KOG0725">
    <property type="taxonomic scope" value="Eukaryota"/>
</dbReference>
<reference evidence="5" key="1">
    <citation type="journal article" date="2013" name="Genome Announc.">
        <title>Draft genome sequence of the grapevine dieback fungus Eutypa lata UCR-EL1.</title>
        <authorList>
            <person name="Blanco-Ulate B."/>
            <person name="Rolshausen P.E."/>
            <person name="Cantu D."/>
        </authorList>
    </citation>
    <scope>NUCLEOTIDE SEQUENCE [LARGE SCALE GENOMIC DNA]</scope>
    <source>
        <strain evidence="5">UCR-EL1</strain>
    </source>
</reference>
<dbReference type="HOGENOM" id="CLU_010194_15_2_1"/>
<sequence>MSSSKYNKLAGKHIVVIGGSSGIGRGVVEASLEAGAARVTLVGSSARSASAALSTLTAAGWASNRLGSLHCDLSQDSVEQDLDAVLTAAATTTTTTTKHPIDHIVLTAADSLTISGLADLSLAQIRQAAHLRLNVPLILGKLAPRHLPRSNEASLTITTGSVADKPAPGWSLIAYFAAGLQGLARNLALDLAPIRANAVEPGYVDTALWNAAMTAEQKEAAFAGLAGRLPTGRVAAVEDVAEAYLYLMKDRSATGEVVKSRSGDHLV</sequence>
<evidence type="ECO:0000256" key="3">
    <source>
        <dbReference type="ARBA" id="ARBA00023002"/>
    </source>
</evidence>
<evidence type="ECO:0000256" key="2">
    <source>
        <dbReference type="ARBA" id="ARBA00022857"/>
    </source>
</evidence>
<dbReference type="GO" id="GO:0016491">
    <property type="term" value="F:oxidoreductase activity"/>
    <property type="evidence" value="ECO:0007669"/>
    <property type="project" value="UniProtKB-KW"/>
</dbReference>
<dbReference type="InterPro" id="IPR051122">
    <property type="entry name" value="SDR_DHRS6-like"/>
</dbReference>
<protein>
    <submittedName>
        <fullName evidence="4">Putative short-chain dehydrogenase protein</fullName>
    </submittedName>
</protein>
<dbReference type="InterPro" id="IPR002347">
    <property type="entry name" value="SDR_fam"/>
</dbReference>
<dbReference type="KEGG" id="ela:UCREL1_6322"/>
<name>M7SR31_EUTLA</name>
<dbReference type="Proteomes" id="UP000012174">
    <property type="component" value="Unassembled WGS sequence"/>
</dbReference>
<keyword evidence="2" id="KW-0521">NADP</keyword>
<dbReference type="AlphaFoldDB" id="M7SR31"/>
<keyword evidence="3" id="KW-0560">Oxidoreductase</keyword>
<dbReference type="PANTHER" id="PTHR43477:SF1">
    <property type="entry name" value="DIHYDROANTICAPSIN 7-DEHYDROGENASE"/>
    <property type="match status" value="1"/>
</dbReference>
<dbReference type="InterPro" id="IPR057571">
    <property type="entry name" value="SDR_PhqE-like"/>
</dbReference>
<dbReference type="Gene3D" id="3.40.50.720">
    <property type="entry name" value="NAD(P)-binding Rossmann-like Domain"/>
    <property type="match status" value="1"/>
</dbReference>
<organism evidence="4 5">
    <name type="scientific">Eutypa lata (strain UCR-EL1)</name>
    <name type="common">Grapevine dieback disease fungus</name>
    <name type="synonym">Eutypa armeniacae</name>
    <dbReference type="NCBI Taxonomy" id="1287681"/>
    <lineage>
        <taxon>Eukaryota</taxon>
        <taxon>Fungi</taxon>
        <taxon>Dikarya</taxon>
        <taxon>Ascomycota</taxon>
        <taxon>Pezizomycotina</taxon>
        <taxon>Sordariomycetes</taxon>
        <taxon>Xylariomycetidae</taxon>
        <taxon>Xylariales</taxon>
        <taxon>Diatrypaceae</taxon>
        <taxon>Eutypa</taxon>
    </lineage>
</organism>
<dbReference type="EMBL" id="KB706604">
    <property type="protein sequence ID" value="EMR66677.1"/>
    <property type="molecule type" value="Genomic_DNA"/>
</dbReference>
<comment type="similarity">
    <text evidence="1">Belongs to the short-chain dehydrogenases/reductases (SDR) family.</text>
</comment>
<evidence type="ECO:0000313" key="5">
    <source>
        <dbReference type="Proteomes" id="UP000012174"/>
    </source>
</evidence>
<gene>
    <name evidence="4" type="ORF">UCREL1_6322</name>
</gene>
<dbReference type="OMA" id="ALWNAAM"/>
<accession>M7SR31</accession>
<evidence type="ECO:0000313" key="4">
    <source>
        <dbReference type="EMBL" id="EMR66677.1"/>
    </source>
</evidence>